<accession>A0ABQ1VYU2</accession>
<dbReference type="EC" id="2.6.1.85" evidence="1"/>
<proteinExistence type="predicted"/>
<sequence length="465" mass="52416">MNRVHLEEVHTSLSPFDIYKLFFGGKYSFFLDSRMDPERLGRYSIIGSDPFITVKSKGDSIEVTEGGQPRESQGNPFLLLQELLRRYRIEHQTGLPFVGGAVGYLAYDLCHHIEELPKRAVDDLELPEMIMGFYDGIIVIDHLENRIFAVSAGLPEGDLEAARARAFSLKQRIEAGEIPDLSHLDEPYQANRVELASNFVPEQYCAAIDNAREHIRIGDIYQMNMTQRFTTKLDRHPLHLYETLRTINPAPFASYLDFEELQVVSSSPERFLQLRSGKIETRPIKGTLPRGSSPEEDEENHRLLANSIKDQAENLMIVDLMRNDIGRVCKFGSVEVPELFAIEKYATVFHLVSTVTGELEEGLDAVDCIMATFPGGSITGAPKIRSMEIIDELEPTRRHLYTGSIGYIGFDGDMDLNIVIRTILVKGDQACYQVGGGIVWDSVPEKEYRETLDKGAALEKALLER</sequence>
<evidence type="ECO:0000313" key="6">
    <source>
        <dbReference type="Proteomes" id="UP000608420"/>
    </source>
</evidence>
<dbReference type="Gene3D" id="3.60.120.10">
    <property type="entry name" value="Anthranilate synthase"/>
    <property type="match status" value="1"/>
</dbReference>
<feature type="domain" description="Anthranilate synthase component I N-terminal" evidence="4">
    <location>
        <begin position="13"/>
        <end position="148"/>
    </location>
</feature>
<dbReference type="PANTHER" id="PTHR11236">
    <property type="entry name" value="AMINOBENZOATE/ANTHRANILATE SYNTHASE"/>
    <property type="match status" value="1"/>
</dbReference>
<dbReference type="RefSeq" id="WP_120463568.1">
    <property type="nucleotide sequence ID" value="NZ_BMIW01000018.1"/>
</dbReference>
<evidence type="ECO:0000259" key="4">
    <source>
        <dbReference type="Pfam" id="PF04715"/>
    </source>
</evidence>
<feature type="domain" description="Chorismate-utilising enzyme C-terminal" evidence="3">
    <location>
        <begin position="202"/>
        <end position="454"/>
    </location>
</feature>
<dbReference type="EMBL" id="BMIW01000018">
    <property type="protein sequence ID" value="GGG03174.1"/>
    <property type="molecule type" value="Genomic_DNA"/>
</dbReference>
<dbReference type="Proteomes" id="UP000608420">
    <property type="component" value="Unassembled WGS sequence"/>
</dbReference>
<dbReference type="InterPro" id="IPR005801">
    <property type="entry name" value="ADC_synthase"/>
</dbReference>
<comment type="caution">
    <text evidence="5">The sequence shown here is derived from an EMBL/GenBank/DDBJ whole genome shotgun (WGS) entry which is preliminary data.</text>
</comment>
<keyword evidence="2" id="KW-0808">Transferase</keyword>
<evidence type="ECO:0000259" key="3">
    <source>
        <dbReference type="Pfam" id="PF00425"/>
    </source>
</evidence>
<evidence type="ECO:0000256" key="1">
    <source>
        <dbReference type="ARBA" id="ARBA00013139"/>
    </source>
</evidence>
<dbReference type="Pfam" id="PF00425">
    <property type="entry name" value="Chorismate_bind"/>
    <property type="match status" value="1"/>
</dbReference>
<evidence type="ECO:0000313" key="5">
    <source>
        <dbReference type="EMBL" id="GGG03174.1"/>
    </source>
</evidence>
<dbReference type="InterPro" id="IPR005802">
    <property type="entry name" value="ADC_synth_comp_1"/>
</dbReference>
<dbReference type="InterPro" id="IPR006805">
    <property type="entry name" value="Anth_synth_I_N"/>
</dbReference>
<name>A0ABQ1VYU2_9BACL</name>
<protein>
    <recommendedName>
        <fullName evidence="1">aminodeoxychorismate synthase</fullName>
        <ecNumber evidence="1">2.6.1.85</ecNumber>
    </recommendedName>
</protein>
<reference evidence="6" key="1">
    <citation type="journal article" date="2019" name="Int. J. Syst. Evol. Microbiol.">
        <title>The Global Catalogue of Microorganisms (GCM) 10K type strain sequencing project: providing services to taxonomists for standard genome sequencing and annotation.</title>
        <authorList>
            <consortium name="The Broad Institute Genomics Platform"/>
            <consortium name="The Broad Institute Genome Sequencing Center for Infectious Disease"/>
            <person name="Wu L."/>
            <person name="Ma J."/>
        </authorList>
    </citation>
    <scope>NUCLEOTIDE SEQUENCE [LARGE SCALE GENOMIC DNA]</scope>
    <source>
        <strain evidence="6">CGMCC 1.15420</strain>
    </source>
</reference>
<dbReference type="InterPro" id="IPR019999">
    <property type="entry name" value="Anth_synth_I-like"/>
</dbReference>
<organism evidence="5 6">
    <name type="scientific">Paenibacillus aceti</name>
    <dbReference type="NCBI Taxonomy" id="1820010"/>
    <lineage>
        <taxon>Bacteria</taxon>
        <taxon>Bacillati</taxon>
        <taxon>Bacillota</taxon>
        <taxon>Bacilli</taxon>
        <taxon>Bacillales</taxon>
        <taxon>Paenibacillaceae</taxon>
        <taxon>Paenibacillus</taxon>
    </lineage>
</organism>
<dbReference type="SUPFAM" id="SSF56322">
    <property type="entry name" value="ADC synthase"/>
    <property type="match status" value="1"/>
</dbReference>
<dbReference type="PANTHER" id="PTHR11236:SF50">
    <property type="entry name" value="AMINODEOXYCHORISMATE SYNTHASE COMPONENT 1"/>
    <property type="match status" value="1"/>
</dbReference>
<evidence type="ECO:0000256" key="2">
    <source>
        <dbReference type="ARBA" id="ARBA00022679"/>
    </source>
</evidence>
<dbReference type="InterPro" id="IPR015890">
    <property type="entry name" value="Chorismate_C"/>
</dbReference>
<dbReference type="Pfam" id="PF04715">
    <property type="entry name" value="Anth_synt_I_N"/>
    <property type="match status" value="1"/>
</dbReference>
<gene>
    <name evidence="5" type="primary">pabB</name>
    <name evidence="5" type="ORF">GCM10010913_26180</name>
</gene>
<dbReference type="NCBIfam" id="TIGR00553">
    <property type="entry name" value="pabB"/>
    <property type="match status" value="1"/>
</dbReference>
<keyword evidence="6" id="KW-1185">Reference proteome</keyword>
<dbReference type="PRINTS" id="PR00095">
    <property type="entry name" value="ANTSNTHASEI"/>
</dbReference>